<proteinExistence type="predicted"/>
<evidence type="ECO:0000313" key="2">
    <source>
        <dbReference type="Proteomes" id="UP001204144"/>
    </source>
</evidence>
<protein>
    <submittedName>
        <fullName evidence="1">Uncharacterized protein</fullName>
    </submittedName>
</protein>
<evidence type="ECO:0000313" key="1">
    <source>
        <dbReference type="EMBL" id="MCP9764301.1"/>
    </source>
</evidence>
<dbReference type="AlphaFoldDB" id="A0AAE3KVL1"/>
<reference evidence="1 2" key="1">
    <citation type="submission" date="2018-11" db="EMBL/GenBank/DDBJ databases">
        <title>Novel bacteria species description.</title>
        <authorList>
            <person name="Han J.-H."/>
        </authorList>
    </citation>
    <scope>NUCLEOTIDE SEQUENCE [LARGE SCALE GENOMIC DNA]</scope>
    <source>
        <strain evidence="1 2">KCTC23259</strain>
    </source>
</reference>
<dbReference type="Proteomes" id="UP001204144">
    <property type="component" value="Unassembled WGS sequence"/>
</dbReference>
<gene>
    <name evidence="1" type="ORF">EGI31_15250</name>
</gene>
<name>A0AAE3KVL1_9BACT</name>
<dbReference type="EMBL" id="RJUF01000144">
    <property type="protein sequence ID" value="MCP9764301.1"/>
    <property type="molecule type" value="Genomic_DNA"/>
</dbReference>
<accession>A0AAE3KVL1</accession>
<organism evidence="1 2">
    <name type="scientific">Lacihabitans soyangensis</name>
    <dbReference type="NCBI Taxonomy" id="869394"/>
    <lineage>
        <taxon>Bacteria</taxon>
        <taxon>Pseudomonadati</taxon>
        <taxon>Bacteroidota</taxon>
        <taxon>Cytophagia</taxon>
        <taxon>Cytophagales</taxon>
        <taxon>Leadbetterellaceae</taxon>
        <taxon>Lacihabitans</taxon>
    </lineage>
</organism>
<keyword evidence="2" id="KW-1185">Reference proteome</keyword>
<comment type="caution">
    <text evidence="1">The sequence shown here is derived from an EMBL/GenBank/DDBJ whole genome shotgun (WGS) entry which is preliminary data.</text>
</comment>
<sequence>MFRNSSFSPSKIVFRFSSFFLRSTIKLKLTPKYIQTAPKTESSINKEVVLPQMAKRLITNTKVAAIARLNLLSGKILLRKYSI</sequence>